<keyword evidence="5" id="KW-0949">S-adenosyl-L-methionine</keyword>
<dbReference type="InterPro" id="IPR004551">
    <property type="entry name" value="Dphthn_synthase"/>
</dbReference>
<dbReference type="EC" id="2.1.1.98" evidence="7"/>
<comment type="pathway">
    <text evidence="1">Protein modification; peptidyl-diphthamide biosynthesis.</text>
</comment>
<evidence type="ECO:0000259" key="6">
    <source>
        <dbReference type="Pfam" id="PF00590"/>
    </source>
</evidence>
<dbReference type="GO" id="GO:0017183">
    <property type="term" value="P:protein histidyl modification to diphthamide"/>
    <property type="evidence" value="ECO:0007669"/>
    <property type="project" value="UniProtKB-UniPathway"/>
</dbReference>
<dbReference type="InterPro" id="IPR014776">
    <property type="entry name" value="4pyrrole_Mease_sub2"/>
</dbReference>
<gene>
    <name evidence="7" type="ORF">B1A_05759</name>
</gene>
<dbReference type="GO" id="GO:0032259">
    <property type="term" value="P:methylation"/>
    <property type="evidence" value="ECO:0007669"/>
    <property type="project" value="UniProtKB-KW"/>
</dbReference>
<evidence type="ECO:0000256" key="5">
    <source>
        <dbReference type="ARBA" id="ARBA00022691"/>
    </source>
</evidence>
<evidence type="ECO:0000256" key="4">
    <source>
        <dbReference type="ARBA" id="ARBA00022679"/>
    </source>
</evidence>
<dbReference type="Gene3D" id="3.30.950.10">
    <property type="entry name" value="Methyltransferase, Cobalt-precorrin-4 Transmethylase, Domain 2"/>
    <property type="match status" value="1"/>
</dbReference>
<feature type="domain" description="Tetrapyrrole methylase" evidence="6">
    <location>
        <begin position="74"/>
        <end position="223"/>
    </location>
</feature>
<dbReference type="AlphaFoldDB" id="T1CSI6"/>
<evidence type="ECO:0000256" key="3">
    <source>
        <dbReference type="ARBA" id="ARBA00022603"/>
    </source>
</evidence>
<dbReference type="EMBL" id="AUZX01004199">
    <property type="protein sequence ID" value="EQD71509.1"/>
    <property type="molecule type" value="Genomic_DNA"/>
</dbReference>
<evidence type="ECO:0000256" key="2">
    <source>
        <dbReference type="ARBA" id="ARBA00006729"/>
    </source>
</evidence>
<dbReference type="PANTHER" id="PTHR10882:SF0">
    <property type="entry name" value="DIPHTHINE METHYL ESTER SYNTHASE"/>
    <property type="match status" value="1"/>
</dbReference>
<dbReference type="UniPathway" id="UPA00559"/>
<name>T1CSI6_9ZZZZ</name>
<keyword evidence="3 7" id="KW-0489">Methyltransferase</keyword>
<keyword evidence="4 7" id="KW-0808">Transferase</keyword>
<dbReference type="CDD" id="cd11647">
    <property type="entry name" value="DHP5_DphB"/>
    <property type="match status" value="1"/>
</dbReference>
<feature type="non-terminal residue" evidence="7">
    <location>
        <position position="265"/>
    </location>
</feature>
<reference evidence="7" key="2">
    <citation type="journal article" date="2014" name="ISME J.">
        <title>Microbial stratification in low pH oxic and suboxic macroscopic growths along an acid mine drainage.</title>
        <authorList>
            <person name="Mendez-Garcia C."/>
            <person name="Mesa V."/>
            <person name="Sprenger R.R."/>
            <person name="Richter M."/>
            <person name="Diez M.S."/>
            <person name="Solano J."/>
            <person name="Bargiela R."/>
            <person name="Golyshina O.V."/>
            <person name="Manteca A."/>
            <person name="Ramos J.L."/>
            <person name="Gallego J.R."/>
            <person name="Llorente I."/>
            <person name="Martins Dos Santos V.A."/>
            <person name="Jensen O.N."/>
            <person name="Pelaez A.I."/>
            <person name="Sanchez J."/>
            <person name="Ferrer M."/>
        </authorList>
    </citation>
    <scope>NUCLEOTIDE SEQUENCE</scope>
</reference>
<dbReference type="GO" id="GO:0004164">
    <property type="term" value="F:diphthine synthase activity"/>
    <property type="evidence" value="ECO:0007669"/>
    <property type="project" value="UniProtKB-EC"/>
</dbReference>
<dbReference type="PANTHER" id="PTHR10882">
    <property type="entry name" value="DIPHTHINE SYNTHASE"/>
    <property type="match status" value="1"/>
</dbReference>
<sequence length="265" mass="28407">MSGHRGPELRALGRTLVCRPRAGQRAGPLRPGPRSAGRTPAIFAEEYTSLLAPGSIDRLEVILGRSIGRLTREEFESERPILEALDGHSRVAILVVGDPFAATTHTALRVAAERAGHTWHYVPNASILTAAASFLGLMHYRFGRTVSIPFPAPGYAPTSFLDGIRENRQRGLHTLVLLDLRPAERTFLTAGEAIGILRERDAPGTALPPGTELAVVARIGTDDPAAGYGLPEVLIRIDFGPPLHALVVPAGPLHEVEAAAVARFR</sequence>
<proteinExistence type="inferred from homology"/>
<protein>
    <submittedName>
        <fullName evidence="7">Diphthine synthase</fullName>
        <ecNumber evidence="7">2.1.1.98</ecNumber>
    </submittedName>
</protein>
<evidence type="ECO:0000313" key="7">
    <source>
        <dbReference type="EMBL" id="EQD71509.1"/>
    </source>
</evidence>
<dbReference type="NCBIfam" id="TIGR00522">
    <property type="entry name" value="dph5"/>
    <property type="match status" value="1"/>
</dbReference>
<organism evidence="7">
    <name type="scientific">mine drainage metagenome</name>
    <dbReference type="NCBI Taxonomy" id="410659"/>
    <lineage>
        <taxon>unclassified sequences</taxon>
        <taxon>metagenomes</taxon>
        <taxon>ecological metagenomes</taxon>
    </lineage>
</organism>
<reference evidence="7" key="1">
    <citation type="submission" date="2013-08" db="EMBL/GenBank/DDBJ databases">
        <authorList>
            <person name="Mendez C."/>
            <person name="Richter M."/>
            <person name="Ferrer M."/>
            <person name="Sanchez J."/>
        </authorList>
    </citation>
    <scope>NUCLEOTIDE SEQUENCE</scope>
</reference>
<comment type="caution">
    <text evidence="7">The sequence shown here is derived from an EMBL/GenBank/DDBJ whole genome shotgun (WGS) entry which is preliminary data.</text>
</comment>
<evidence type="ECO:0000256" key="1">
    <source>
        <dbReference type="ARBA" id="ARBA00005156"/>
    </source>
</evidence>
<dbReference type="PIRSF" id="PIRSF036432">
    <property type="entry name" value="Diphthine_synth"/>
    <property type="match status" value="1"/>
</dbReference>
<dbReference type="InterPro" id="IPR014777">
    <property type="entry name" value="4pyrrole_Mease_sub1"/>
</dbReference>
<dbReference type="InterPro" id="IPR000878">
    <property type="entry name" value="4pyrrol_Mease"/>
</dbReference>
<dbReference type="SUPFAM" id="SSF53790">
    <property type="entry name" value="Tetrapyrrole methylase"/>
    <property type="match status" value="1"/>
</dbReference>
<accession>T1CSI6</accession>
<dbReference type="Pfam" id="PF00590">
    <property type="entry name" value="TP_methylase"/>
    <property type="match status" value="1"/>
</dbReference>
<comment type="similarity">
    <text evidence="2">Belongs to the diphthine synthase family.</text>
</comment>
<dbReference type="Gene3D" id="3.40.1010.10">
    <property type="entry name" value="Cobalt-precorrin-4 Transmethylase, Domain 1"/>
    <property type="match status" value="1"/>
</dbReference>
<dbReference type="InterPro" id="IPR035996">
    <property type="entry name" value="4pyrrol_Methylase_sf"/>
</dbReference>